<dbReference type="RefSeq" id="WP_185128458.1">
    <property type="nucleotide sequence ID" value="NZ_JACJVO010000009.1"/>
</dbReference>
<dbReference type="EMBL" id="JACJVO010000009">
    <property type="protein sequence ID" value="MBB6730794.1"/>
    <property type="molecule type" value="Genomic_DNA"/>
</dbReference>
<dbReference type="Pfam" id="PF00395">
    <property type="entry name" value="SLH"/>
    <property type="match status" value="3"/>
</dbReference>
<feature type="signal peptide" evidence="1">
    <location>
        <begin position="1"/>
        <end position="24"/>
    </location>
</feature>
<dbReference type="InterPro" id="IPR011047">
    <property type="entry name" value="Quinoprotein_ADH-like_sf"/>
</dbReference>
<dbReference type="Pfam" id="PF07532">
    <property type="entry name" value="Big_4"/>
    <property type="match status" value="3"/>
</dbReference>
<name>A0A7X0VUA0_9BACL</name>
<dbReference type="SUPFAM" id="SSF50998">
    <property type="entry name" value="Quinoprotein alcohol dehydrogenase-like"/>
    <property type="match status" value="1"/>
</dbReference>
<sequence>MRRLFIVFTALLLFVGLVPAPFFANSKAFASGDGSADDPFVWMYKTYIDYGTIRAFSPTSDGGYIAGAGRYLLKLDKNGTVDWSLPVASGVNSTIRGVRETAGGYVYAGSDMDGSFQPHWAFGEASKDGRTLNWDAGTNGTDIAGDAEAVLETGDGGYIAVGNSGAGGYMVQTDAGGAVLHESSIASPSGADLTVYAAVTTDGGNVLVAGSAKTPGGQTAGYVAEVRISSLGEVAWERLYPWNDSNVFQSISAIPDQNQYLLTGNTLSGSGQNGAMTLIDGENGDPIWEKSYATGDSSLLLTAALASDGGFIAAGGNNQRNSLLLKTDASGELQWYKWFSQTHYGNLSFVKPLTDGSYLAAGGTYGAGLLRVKRVSVDYVTNRLIGLDETMVYSTNGGSSYIPYDPDEEPVFDGTETVYVAYSEEGAAGYDLVFPARLTFIAKSITAVGKLDDVQVPYGTALNDVPLPERAEATLSDGTKVSAAIDWNRDASNYDDRTPGIYEFVGTLTLPGGMTNPDGLEAKVNVTVGEPPAEPVTVAEVSGVSDLRVANGTALEEAGLPTQASVKLSNGVSVTVSVTWDGGTPAYEGTQAGTYAFVGTLALPDGVTNPDGLAAKANVIVAPKPEEPPASVTVTEVPSLADLEVRYGTQLSEAGLPAKVAVKRSDGNNATVSVTWDGGTPAYDGTQAGTYEFVGTLTLPDGVTNPDGLKAAIRVTVQGQASAYPPPPALPDPSDQDTVTVACPTGGCTAGLGDEISIDIPDGAADGPFTLTIRKLDSDPANVPAGWKPLSSVYELLKSFSVTFARPVTLRFKFRADEVGEGRHAALSYFDEERGGWVEVPGRIGDGVFTAQVNHFTKFAVFSVQNLPDEPPVPVHPFADAAGHWAEDSIRSAAALGWVQGNEKGLFLPDRAITRAEFAAMLVRALGAEDVVRDAPSFADSGRIPAWAQAPVSAAAEAGWIGGYADGTFRPGEPLTRAEMAAIAARALGLPTPSPGEAPFSDWSQVPAWARDAAAAARQAGIVTGADGNAFAPNRRTTRAEATVVIVRMLDSRNR</sequence>
<evidence type="ECO:0000259" key="2">
    <source>
        <dbReference type="PROSITE" id="PS51272"/>
    </source>
</evidence>
<reference evidence="3 4" key="1">
    <citation type="submission" date="2020-08" db="EMBL/GenBank/DDBJ databases">
        <title>Cohnella phylogeny.</title>
        <authorList>
            <person name="Dunlap C."/>
        </authorList>
    </citation>
    <scope>NUCLEOTIDE SEQUENCE [LARGE SCALE GENOMIC DNA]</scope>
    <source>
        <strain evidence="3 4">CBP 2801</strain>
    </source>
</reference>
<dbReference type="InterPro" id="IPR051465">
    <property type="entry name" value="Cell_Envelope_Struct_Comp"/>
</dbReference>
<dbReference type="PANTHER" id="PTHR43308:SF5">
    <property type="entry name" value="S-LAYER PROTEIN _ PEPTIDOGLYCAN ENDO-BETA-N-ACETYLGLUCOSAMINIDASE"/>
    <property type="match status" value="1"/>
</dbReference>
<protein>
    <submittedName>
        <fullName evidence="3">S-layer homology domain-containing protein</fullName>
    </submittedName>
</protein>
<dbReference type="Proteomes" id="UP000564644">
    <property type="component" value="Unassembled WGS sequence"/>
</dbReference>
<dbReference type="PROSITE" id="PS51272">
    <property type="entry name" value="SLH"/>
    <property type="match status" value="3"/>
</dbReference>
<evidence type="ECO:0000256" key="1">
    <source>
        <dbReference type="SAM" id="SignalP"/>
    </source>
</evidence>
<dbReference type="PANTHER" id="PTHR43308">
    <property type="entry name" value="OUTER MEMBRANE PROTEIN ALPHA-RELATED"/>
    <property type="match status" value="1"/>
</dbReference>
<feature type="domain" description="SLH" evidence="2">
    <location>
        <begin position="935"/>
        <end position="998"/>
    </location>
</feature>
<feature type="domain" description="SLH" evidence="2">
    <location>
        <begin position="873"/>
        <end position="934"/>
    </location>
</feature>
<dbReference type="InterPro" id="IPR011081">
    <property type="entry name" value="Big_4"/>
</dbReference>
<proteinExistence type="predicted"/>
<comment type="caution">
    <text evidence="3">The sequence shown here is derived from an EMBL/GenBank/DDBJ whole genome shotgun (WGS) entry which is preliminary data.</text>
</comment>
<feature type="domain" description="SLH" evidence="2">
    <location>
        <begin position="1000"/>
        <end position="1055"/>
    </location>
</feature>
<keyword evidence="1" id="KW-0732">Signal</keyword>
<keyword evidence="4" id="KW-1185">Reference proteome</keyword>
<evidence type="ECO:0000313" key="4">
    <source>
        <dbReference type="Proteomes" id="UP000564644"/>
    </source>
</evidence>
<dbReference type="InterPro" id="IPR001119">
    <property type="entry name" value="SLH_dom"/>
</dbReference>
<feature type="chain" id="PRO_5039543127" evidence="1">
    <location>
        <begin position="25"/>
        <end position="1055"/>
    </location>
</feature>
<dbReference type="AlphaFoldDB" id="A0A7X0VUA0"/>
<gene>
    <name evidence="3" type="ORF">H7C18_07730</name>
</gene>
<evidence type="ECO:0000313" key="3">
    <source>
        <dbReference type="EMBL" id="MBB6730794.1"/>
    </source>
</evidence>
<accession>A0A7X0VUA0</accession>
<organism evidence="3 4">
    <name type="scientific">Cohnella zeiphila</name>
    <dbReference type="NCBI Taxonomy" id="2761120"/>
    <lineage>
        <taxon>Bacteria</taxon>
        <taxon>Bacillati</taxon>
        <taxon>Bacillota</taxon>
        <taxon>Bacilli</taxon>
        <taxon>Bacillales</taxon>
        <taxon>Paenibacillaceae</taxon>
        <taxon>Cohnella</taxon>
    </lineage>
</organism>